<reference evidence="4" key="1">
    <citation type="submission" date="2023-01" db="EMBL/GenBank/DDBJ databases">
        <title>Genome assembly of the deep-sea coral Lophelia pertusa.</title>
        <authorList>
            <person name="Herrera S."/>
            <person name="Cordes E."/>
        </authorList>
    </citation>
    <scope>NUCLEOTIDE SEQUENCE</scope>
    <source>
        <strain evidence="4">USNM1676648</strain>
        <tissue evidence="4">Polyp</tissue>
    </source>
</reference>
<keyword evidence="1" id="KW-0547">Nucleotide-binding</keyword>
<sequence length="171" mass="18731">MDVISVLIPLLESRTLSVPAHGNAVKASPGFQLFATQRSYSGLGGSSYQVTSASSAILDKLWTRVQIEPLSKEELTEDTNCSLPHDKRLSSTRDFMKWCSRIAVTACGAPTLLDSKDVFLEAQDCFSAPLPKTEDRNLLDMAVGAKLGLTKRRLSSFLGTTNQKSMPLHYH</sequence>
<accession>A0A9W9ZVR7</accession>
<dbReference type="GO" id="GO:0000055">
    <property type="term" value="P:ribosomal large subunit export from nucleus"/>
    <property type="evidence" value="ECO:0007669"/>
    <property type="project" value="TreeGrafter"/>
</dbReference>
<proteinExistence type="predicted"/>
<dbReference type="EMBL" id="MU825657">
    <property type="protein sequence ID" value="KAJ7388084.1"/>
    <property type="molecule type" value="Genomic_DNA"/>
</dbReference>
<evidence type="ECO:0000259" key="3">
    <source>
        <dbReference type="Pfam" id="PF17867"/>
    </source>
</evidence>
<comment type="caution">
    <text evidence="4">The sequence shown here is derived from an EMBL/GenBank/DDBJ whole genome shotgun (WGS) entry which is preliminary data.</text>
</comment>
<evidence type="ECO:0000256" key="2">
    <source>
        <dbReference type="ARBA" id="ARBA00022840"/>
    </source>
</evidence>
<dbReference type="Proteomes" id="UP001163046">
    <property type="component" value="Unassembled WGS sequence"/>
</dbReference>
<dbReference type="PANTHER" id="PTHR48103:SF2">
    <property type="entry name" value="MIDASIN"/>
    <property type="match status" value="1"/>
</dbReference>
<gene>
    <name evidence="4" type="primary">MDN1_7</name>
    <name evidence="4" type="ORF">OS493_039935</name>
</gene>
<dbReference type="Pfam" id="PF17867">
    <property type="entry name" value="AAA_lid_7"/>
    <property type="match status" value="1"/>
</dbReference>
<name>A0A9W9ZVR7_9CNID</name>
<dbReference type="AlphaFoldDB" id="A0A9W9ZVR7"/>
<organism evidence="4 5">
    <name type="scientific">Desmophyllum pertusum</name>
    <dbReference type="NCBI Taxonomy" id="174260"/>
    <lineage>
        <taxon>Eukaryota</taxon>
        <taxon>Metazoa</taxon>
        <taxon>Cnidaria</taxon>
        <taxon>Anthozoa</taxon>
        <taxon>Hexacorallia</taxon>
        <taxon>Scleractinia</taxon>
        <taxon>Caryophylliina</taxon>
        <taxon>Caryophylliidae</taxon>
        <taxon>Desmophyllum</taxon>
    </lineage>
</organism>
<keyword evidence="2" id="KW-0067">ATP-binding</keyword>
<evidence type="ECO:0000313" key="4">
    <source>
        <dbReference type="EMBL" id="KAJ7388084.1"/>
    </source>
</evidence>
<evidence type="ECO:0000313" key="5">
    <source>
        <dbReference type="Proteomes" id="UP001163046"/>
    </source>
</evidence>
<dbReference type="GO" id="GO:0005524">
    <property type="term" value="F:ATP binding"/>
    <property type="evidence" value="ECO:0007669"/>
    <property type="project" value="UniProtKB-KW"/>
</dbReference>
<feature type="domain" description="Midasin AAA lid" evidence="3">
    <location>
        <begin position="85"/>
        <end position="149"/>
    </location>
</feature>
<dbReference type="OrthoDB" id="422220at2759"/>
<dbReference type="GO" id="GO:0005634">
    <property type="term" value="C:nucleus"/>
    <property type="evidence" value="ECO:0007669"/>
    <property type="project" value="TreeGrafter"/>
</dbReference>
<keyword evidence="5" id="KW-1185">Reference proteome</keyword>
<dbReference type="PANTHER" id="PTHR48103">
    <property type="entry name" value="MIDASIN-RELATED"/>
    <property type="match status" value="1"/>
</dbReference>
<dbReference type="InterPro" id="IPR040848">
    <property type="entry name" value="AAA_lid_7"/>
</dbReference>
<evidence type="ECO:0000256" key="1">
    <source>
        <dbReference type="ARBA" id="ARBA00022741"/>
    </source>
</evidence>
<protein>
    <submittedName>
        <fullName evidence="4">AAA ATPase midasin</fullName>
    </submittedName>
</protein>
<dbReference type="GO" id="GO:0030687">
    <property type="term" value="C:preribosome, large subunit precursor"/>
    <property type="evidence" value="ECO:0007669"/>
    <property type="project" value="TreeGrafter"/>
</dbReference>
<dbReference type="GO" id="GO:0000027">
    <property type="term" value="P:ribosomal large subunit assembly"/>
    <property type="evidence" value="ECO:0007669"/>
    <property type="project" value="TreeGrafter"/>
</dbReference>